<dbReference type="Pfam" id="PF03613">
    <property type="entry name" value="EIID-AGA"/>
    <property type="match status" value="1"/>
</dbReference>
<dbReference type="PANTHER" id="PTHR32502:SF23">
    <property type="entry name" value="TRANSPORT PROTEIN, PTS SYSTEM"/>
    <property type="match status" value="1"/>
</dbReference>
<dbReference type="InterPro" id="IPR004704">
    <property type="entry name" value="PTS_IID_man"/>
</dbReference>
<evidence type="ECO:0000313" key="2">
    <source>
        <dbReference type="Proteomes" id="UP000216207"/>
    </source>
</evidence>
<name>A0A268NVY6_SHOCL</name>
<organism evidence="1 2">
    <name type="scientific">Shouchella clausii</name>
    <name type="common">Alkalihalobacillus clausii</name>
    <dbReference type="NCBI Taxonomy" id="79880"/>
    <lineage>
        <taxon>Bacteria</taxon>
        <taxon>Bacillati</taxon>
        <taxon>Bacillota</taxon>
        <taxon>Bacilli</taxon>
        <taxon>Bacillales</taxon>
        <taxon>Bacillaceae</taxon>
        <taxon>Shouchella</taxon>
    </lineage>
</organism>
<dbReference type="Proteomes" id="UP000216207">
    <property type="component" value="Unassembled WGS sequence"/>
</dbReference>
<sequence>MEPLKETVEPSAQPELQVTKKDLRKVFWRSFTLQGSFNYERMQALGYAYSMIPVLKKLYPNPEERAKALKRHLEFFNSTPQMSTFIMGLSAAMEEKAAKDKEFDADSINSVKVALMGPVAGIGDSFFWGTFRIIAAGVGVSLASTGNILGAILFLLIFNVPHLLVRYQGTFMGYSKGTTFLNMMYQGGSINRLTYAAGILGLLVIGAMTGTLIELSTPIEFQLEGASVALQDTLDDILPQALPLGLTFGIYYMLKKNVKVNYIMLGIIALGILGTWVGIL</sequence>
<protein>
    <submittedName>
        <fullName evidence="1">PTS mannose transporter subunit IID</fullName>
    </submittedName>
</protein>
<dbReference type="AlphaFoldDB" id="A0A268NVY6"/>
<reference evidence="1 2" key="1">
    <citation type="submission" date="2017-07" db="EMBL/GenBank/DDBJ databases">
        <title>Isolation and whole genome analysis of endospore-forming bacteria from heroin.</title>
        <authorList>
            <person name="Kalinowski J."/>
            <person name="Ahrens B."/>
            <person name="Al-Dilaimi A."/>
            <person name="Winkler A."/>
            <person name="Wibberg D."/>
            <person name="Schleenbecker U."/>
            <person name="Ruckert C."/>
            <person name="Wolfel R."/>
            <person name="Grass G."/>
        </authorList>
    </citation>
    <scope>NUCLEOTIDE SEQUENCE [LARGE SCALE GENOMIC DNA]</scope>
    <source>
        <strain evidence="1 2">7539</strain>
    </source>
</reference>
<dbReference type="GO" id="GO:0009401">
    <property type="term" value="P:phosphoenolpyruvate-dependent sugar phosphotransferase system"/>
    <property type="evidence" value="ECO:0007669"/>
    <property type="project" value="InterPro"/>
</dbReference>
<dbReference type="InterPro" id="IPR050303">
    <property type="entry name" value="GatZ_KbaZ_carbometab"/>
</dbReference>
<dbReference type="RefSeq" id="WP_011248907.1">
    <property type="nucleotide sequence ID" value="NZ_CP012475.1"/>
</dbReference>
<comment type="caution">
    <text evidence="1">The sequence shown here is derived from an EMBL/GenBank/DDBJ whole genome shotgun (WGS) entry which is preliminary data.</text>
</comment>
<proteinExistence type="predicted"/>
<accession>A0A268NVY6</accession>
<dbReference type="PANTHER" id="PTHR32502">
    <property type="entry name" value="N-ACETYLGALACTOSAMINE PERMEASE II COMPONENT-RELATED"/>
    <property type="match status" value="1"/>
</dbReference>
<dbReference type="OMA" id="YPQKEEM"/>
<dbReference type="GO" id="GO:0005886">
    <property type="term" value="C:plasma membrane"/>
    <property type="evidence" value="ECO:0007669"/>
    <property type="project" value="TreeGrafter"/>
</dbReference>
<gene>
    <name evidence="1" type="ORF">CHH72_19580</name>
</gene>
<dbReference type="EMBL" id="NPCC01000038">
    <property type="protein sequence ID" value="PAE87205.1"/>
    <property type="molecule type" value="Genomic_DNA"/>
</dbReference>
<evidence type="ECO:0000313" key="1">
    <source>
        <dbReference type="EMBL" id="PAE87205.1"/>
    </source>
</evidence>
<dbReference type="PROSITE" id="PS51108">
    <property type="entry name" value="PTS_EIID"/>
    <property type="match status" value="1"/>
</dbReference>